<organism evidence="1">
    <name type="scientific">Myoviridae sp. ctMne5</name>
    <dbReference type="NCBI Taxonomy" id="2825089"/>
    <lineage>
        <taxon>Viruses</taxon>
        <taxon>Duplodnaviria</taxon>
        <taxon>Heunggongvirae</taxon>
        <taxon>Uroviricota</taxon>
        <taxon>Caudoviricetes</taxon>
    </lineage>
</organism>
<dbReference type="EMBL" id="BK015967">
    <property type="protein sequence ID" value="DAF87713.1"/>
    <property type="molecule type" value="Genomic_DNA"/>
</dbReference>
<dbReference type="InterPro" id="IPR025586">
    <property type="entry name" value="PcfJ"/>
</dbReference>
<accession>A0A8S5TZS8</accession>
<dbReference type="Pfam" id="PF14284">
    <property type="entry name" value="PcfJ"/>
    <property type="match status" value="1"/>
</dbReference>
<sequence length="637" mass="74614">MKRTKLLHCIPCTAPKVKDSDSVIAVSQLLEVDGERAVEISLFVKGELKARYFADKENHSTWVNETWTTCGLKNVLRLCVGQPVLKNDFYHSSPDMKWAVREDKDRVCDFLETYSIDSYETTVNETKRDMAYSRKQERINEMMAEVPCVPEEAEAWVKNELFSGDILFFKKEKTRTMFNCTACGYAGWRKNGWKHGEKTICPKCKAPVTANSRQEEKTAKAPVTILQQYGKKWVERQFRAVCRWTAGKKEIELYERIRAIIPLGETWGKVWYGTIQEADEFSQEFWDKPHGRRFVPSYLYPGNLPEMLKAGGLEHSGMDILANADMKFNVNIYIISFHNKPYLEYLAKAGLTRLAADIVNDHWVEINRNGRNLREALMLDGNHLNRLKTINGGTAILGWLQYEQNNDIRITQESLEWIARKNLKISDCQDILNELESVNRMVNYLKKQKIAPGKFTIMWRDYLRMAREEGYDTTDDIVRFPKDLKARHDQLVEVRNQRKDDKRLEGYKKLDDRIKERLPDMKDYFWEDREYMIIPAGTCKELMDEGRTLHHCVGSSDTYMRKMADGVSWILFLRRKSELEKPYYTIEISLKDDHIIQFYSEYDRQPDKETINDVLNRYKRSIRKKKIKIQVPAAGIA</sequence>
<evidence type="ECO:0000313" key="1">
    <source>
        <dbReference type="EMBL" id="DAF87713.1"/>
    </source>
</evidence>
<protein>
    <submittedName>
        <fullName evidence="1">PcfJ like protein</fullName>
    </submittedName>
</protein>
<reference evidence="1" key="1">
    <citation type="journal article" date="2021" name="Proc. Natl. Acad. Sci. U.S.A.">
        <title>A Catalog of Tens of Thousands of Viruses from Human Metagenomes Reveals Hidden Associations with Chronic Diseases.</title>
        <authorList>
            <person name="Tisza M.J."/>
            <person name="Buck C.B."/>
        </authorList>
    </citation>
    <scope>NUCLEOTIDE SEQUENCE</scope>
    <source>
        <strain evidence="1">CtMne5</strain>
    </source>
</reference>
<proteinExistence type="predicted"/>
<name>A0A8S5TZS8_9CAUD</name>